<evidence type="ECO:0000313" key="1">
    <source>
        <dbReference type="EMBL" id="CAL5229579.1"/>
    </source>
</evidence>
<dbReference type="EMBL" id="CAXHTA020000021">
    <property type="protein sequence ID" value="CAL5229579.1"/>
    <property type="molecule type" value="Genomic_DNA"/>
</dbReference>
<organism evidence="1 2">
    <name type="scientific">Coccomyxa viridis</name>
    <dbReference type="NCBI Taxonomy" id="1274662"/>
    <lineage>
        <taxon>Eukaryota</taxon>
        <taxon>Viridiplantae</taxon>
        <taxon>Chlorophyta</taxon>
        <taxon>core chlorophytes</taxon>
        <taxon>Trebouxiophyceae</taxon>
        <taxon>Trebouxiophyceae incertae sedis</taxon>
        <taxon>Coccomyxaceae</taxon>
        <taxon>Coccomyxa</taxon>
    </lineage>
</organism>
<reference evidence="1 2" key="1">
    <citation type="submission" date="2024-06" db="EMBL/GenBank/DDBJ databases">
        <authorList>
            <person name="Kraege A."/>
            <person name="Thomma B."/>
        </authorList>
    </citation>
    <scope>NUCLEOTIDE SEQUENCE [LARGE SCALE GENOMIC DNA]</scope>
</reference>
<evidence type="ECO:0000313" key="2">
    <source>
        <dbReference type="Proteomes" id="UP001497392"/>
    </source>
</evidence>
<dbReference type="Proteomes" id="UP001497392">
    <property type="component" value="Unassembled WGS sequence"/>
</dbReference>
<protein>
    <submittedName>
        <fullName evidence="1">G12935 protein</fullName>
    </submittedName>
</protein>
<accession>A0ABP1GBJ0</accession>
<comment type="caution">
    <text evidence="1">The sequence shown here is derived from an EMBL/GenBank/DDBJ whole genome shotgun (WGS) entry which is preliminary data.</text>
</comment>
<sequence>MAQFSHKSPALVKQLEGKLHVVIRPHDSIHAQIYFEERIEGGPAQIVPIPSGYQLIHTDTKEPSGKVKGRYFPISYDSSYHLIRNGDNIVLKITSLQLIE</sequence>
<name>A0ABP1GBJ0_9CHLO</name>
<proteinExistence type="predicted"/>
<keyword evidence="2" id="KW-1185">Reference proteome</keyword>
<gene>
    <name evidence="1" type="primary">g12935</name>
    <name evidence="1" type="ORF">VP750_LOCUS11485</name>
</gene>